<dbReference type="GO" id="GO:0046872">
    <property type="term" value="F:metal ion binding"/>
    <property type="evidence" value="ECO:0007669"/>
    <property type="project" value="InterPro"/>
</dbReference>
<dbReference type="STRING" id="50429.A0A2B4RAN3"/>
<dbReference type="GO" id="GO:0006801">
    <property type="term" value="P:superoxide metabolic process"/>
    <property type="evidence" value="ECO:0007669"/>
    <property type="project" value="InterPro"/>
</dbReference>
<evidence type="ECO:0000259" key="1">
    <source>
        <dbReference type="Pfam" id="PF00080"/>
    </source>
</evidence>
<dbReference type="EMBL" id="LSMT01000820">
    <property type="protein sequence ID" value="PFX14206.1"/>
    <property type="molecule type" value="Genomic_DNA"/>
</dbReference>
<dbReference type="AlphaFoldDB" id="A0A2B4RAN3"/>
<gene>
    <name evidence="2" type="primary">sodA</name>
    <name evidence="2" type="ORF">AWC38_SpisGene21651</name>
</gene>
<feature type="domain" description="Superoxide dismutase copper/zinc binding" evidence="1">
    <location>
        <begin position="365"/>
        <end position="489"/>
    </location>
</feature>
<sequence length="810" mass="88173">MNLQTKFVTSMYHKPLLSSTMPSTLITTYLILLLSTGCLLQSAVASEHQLKAVFSMSGIKGYVIFSPSQHEGSTSVTVNLTGIDETLAWRIHELPMIYDGNAAMSCSGSAVGAVFDPRMAMEAGDYNSSCSLQSPTRFGACAIGDLTGLLGNLDPNSTQQNFTNLSLIIPIKGPHNIMGRTLVLYSGETPKACALITLKRPMLTAVAAFKAPVAGVVYFRQADVNSDTNVFVNLFYVNDATSEEVFTWKIQDSSSCGKVSATFNPYGTDKRNCSQINDKYCSIGDLTSKHGNITLSMATKNQSKTKAALTDSNLPLSGAKGVIGKVITLFSSNDTLRPFACAKIMKVKPKVVRASFDPNIHDGVGGYVKITQPSPFDPSITEVNLTGLRKESQGYHVHNYPSPWQMQYTGMESCAGGYLGGHWNPFGINTSSSPPPGSGTNDEYEIGDLSGKYGSLLNLTSYKGEHIDYNLPLFGKNSIHGRSIVIHKMKTMGGLRWVCADVRQVMEGDNMFAMKTKITFTGPTLKGYILLIQYKEKDDSMMPEETSIYVDLKYVSNSSQKSLNHKWHVHVNPEGGDTYAPMGERCKSLGGHYNPYEVDLKGTYKSSCFSSNMLRCEVGDLSGKHAMLNVGTGQSFYTDPDLPLFGEMSVIGRGVVVHAENAGAARLACASITPVPSLYIEKTLKYVKGATFSKVTFTKTISAVLKIPSWRLFYIRTEGSEVQDCVTVKFGIIGNERQVSEPSQTFDFIMERSPAKLGEFWPTKSCHVSTSNPTDSDGLTPTTSGTPMNHMKEFLMLGLILLAALANLRA</sequence>
<name>A0A2B4RAN3_STYPI</name>
<protein>
    <submittedName>
        <fullName evidence="2">Superoxide dismutase [Cu-Zn] 1</fullName>
    </submittedName>
</protein>
<dbReference type="Pfam" id="PF00080">
    <property type="entry name" value="Sod_Cu"/>
    <property type="match status" value="2"/>
</dbReference>
<dbReference type="PANTHER" id="PTHR20910">
    <property type="entry name" value="AGAP001623-PA"/>
    <property type="match status" value="1"/>
</dbReference>
<organism evidence="2 3">
    <name type="scientific">Stylophora pistillata</name>
    <name type="common">Smooth cauliflower coral</name>
    <dbReference type="NCBI Taxonomy" id="50429"/>
    <lineage>
        <taxon>Eukaryota</taxon>
        <taxon>Metazoa</taxon>
        <taxon>Cnidaria</taxon>
        <taxon>Anthozoa</taxon>
        <taxon>Hexacorallia</taxon>
        <taxon>Scleractinia</taxon>
        <taxon>Astrocoeniina</taxon>
        <taxon>Pocilloporidae</taxon>
        <taxon>Stylophora</taxon>
    </lineage>
</organism>
<dbReference type="PANTHER" id="PTHR20910:SF1">
    <property type="entry name" value="SUPEROXIDE DISMUTASE COPPER_ZINC BINDING DOMAIN-CONTAINING PROTEIN"/>
    <property type="match status" value="1"/>
</dbReference>
<proteinExistence type="predicted"/>
<comment type="caution">
    <text evidence="2">The sequence shown here is derived from an EMBL/GenBank/DDBJ whole genome shotgun (WGS) entry which is preliminary data.</text>
</comment>
<dbReference type="InterPro" id="IPR036423">
    <property type="entry name" value="SOD-like_Cu/Zn_dom_sf"/>
</dbReference>
<dbReference type="SUPFAM" id="SSF49329">
    <property type="entry name" value="Cu,Zn superoxide dismutase-like"/>
    <property type="match status" value="4"/>
</dbReference>
<evidence type="ECO:0000313" key="3">
    <source>
        <dbReference type="Proteomes" id="UP000225706"/>
    </source>
</evidence>
<accession>A0A2B4RAN3</accession>
<dbReference type="Proteomes" id="UP000225706">
    <property type="component" value="Unassembled WGS sequence"/>
</dbReference>
<dbReference type="Gene3D" id="2.60.40.200">
    <property type="entry name" value="Superoxide dismutase, copper/zinc binding domain"/>
    <property type="match status" value="4"/>
</dbReference>
<dbReference type="OrthoDB" id="159229at2759"/>
<reference evidence="3" key="1">
    <citation type="journal article" date="2017" name="bioRxiv">
        <title>Comparative analysis of the genomes of Stylophora pistillata and Acropora digitifera provides evidence for extensive differences between species of corals.</title>
        <authorList>
            <person name="Voolstra C.R."/>
            <person name="Li Y."/>
            <person name="Liew Y.J."/>
            <person name="Baumgarten S."/>
            <person name="Zoccola D."/>
            <person name="Flot J.-F."/>
            <person name="Tambutte S."/>
            <person name="Allemand D."/>
            <person name="Aranda M."/>
        </authorList>
    </citation>
    <scope>NUCLEOTIDE SEQUENCE [LARGE SCALE GENOMIC DNA]</scope>
</reference>
<dbReference type="InterPro" id="IPR001424">
    <property type="entry name" value="SOD_Cu_Zn_dom"/>
</dbReference>
<dbReference type="InterPro" id="IPR053257">
    <property type="entry name" value="Cu-only_SOD"/>
</dbReference>
<evidence type="ECO:0000313" key="2">
    <source>
        <dbReference type="EMBL" id="PFX14206.1"/>
    </source>
</evidence>
<feature type="domain" description="Superoxide dismutase copper/zinc binding" evidence="1">
    <location>
        <begin position="560"/>
        <end position="661"/>
    </location>
</feature>
<keyword evidence="3" id="KW-1185">Reference proteome</keyword>